<keyword evidence="7" id="KW-1185">Reference proteome</keyword>
<dbReference type="SUPFAM" id="SSF52172">
    <property type="entry name" value="CheY-like"/>
    <property type="match status" value="1"/>
</dbReference>
<keyword evidence="1 3" id="KW-0597">Phosphoprotein</keyword>
<dbReference type="PROSITE" id="PS50110">
    <property type="entry name" value="RESPONSE_REGULATORY"/>
    <property type="match status" value="1"/>
</dbReference>
<dbReference type="GO" id="GO:0003677">
    <property type="term" value="F:DNA binding"/>
    <property type="evidence" value="ECO:0007669"/>
    <property type="project" value="UniProtKB-KW"/>
</dbReference>
<evidence type="ECO:0000313" key="7">
    <source>
        <dbReference type="Proteomes" id="UP000317371"/>
    </source>
</evidence>
<evidence type="ECO:0000259" key="4">
    <source>
        <dbReference type="PROSITE" id="PS50043"/>
    </source>
</evidence>
<evidence type="ECO:0000256" key="1">
    <source>
        <dbReference type="ARBA" id="ARBA00022553"/>
    </source>
</evidence>
<dbReference type="Gene3D" id="3.40.50.2300">
    <property type="match status" value="1"/>
</dbReference>
<dbReference type="InterPro" id="IPR001789">
    <property type="entry name" value="Sig_transdc_resp-reg_receiver"/>
</dbReference>
<dbReference type="PRINTS" id="PR00038">
    <property type="entry name" value="HTHLUXR"/>
</dbReference>
<dbReference type="GO" id="GO:0000160">
    <property type="term" value="P:phosphorelay signal transduction system"/>
    <property type="evidence" value="ECO:0007669"/>
    <property type="project" value="InterPro"/>
</dbReference>
<dbReference type="CDD" id="cd17535">
    <property type="entry name" value="REC_NarL-like"/>
    <property type="match status" value="1"/>
</dbReference>
<dbReference type="Pfam" id="PF00072">
    <property type="entry name" value="Response_reg"/>
    <property type="match status" value="1"/>
</dbReference>
<dbReference type="Proteomes" id="UP000317371">
    <property type="component" value="Unassembled WGS sequence"/>
</dbReference>
<dbReference type="SMART" id="SM00421">
    <property type="entry name" value="HTH_LUXR"/>
    <property type="match status" value="1"/>
</dbReference>
<dbReference type="InterPro" id="IPR016032">
    <property type="entry name" value="Sig_transdc_resp-reg_C-effctor"/>
</dbReference>
<dbReference type="PANTHER" id="PTHR43214">
    <property type="entry name" value="TWO-COMPONENT RESPONSE REGULATOR"/>
    <property type="match status" value="1"/>
</dbReference>
<dbReference type="AlphaFoldDB" id="A0A540VMM7"/>
<organism evidence="6 7">
    <name type="scientific">Litorilinea aerophila</name>
    <dbReference type="NCBI Taxonomy" id="1204385"/>
    <lineage>
        <taxon>Bacteria</taxon>
        <taxon>Bacillati</taxon>
        <taxon>Chloroflexota</taxon>
        <taxon>Caldilineae</taxon>
        <taxon>Caldilineales</taxon>
        <taxon>Caldilineaceae</taxon>
        <taxon>Litorilinea</taxon>
    </lineage>
</organism>
<feature type="domain" description="Response regulatory" evidence="5">
    <location>
        <begin position="6"/>
        <end position="122"/>
    </location>
</feature>
<dbReference type="InParanoid" id="A0A540VMM7"/>
<evidence type="ECO:0000256" key="3">
    <source>
        <dbReference type="PROSITE-ProRule" id="PRU00169"/>
    </source>
</evidence>
<dbReference type="InterPro" id="IPR039420">
    <property type="entry name" value="WalR-like"/>
</dbReference>
<dbReference type="OrthoDB" id="9780153at2"/>
<reference evidence="6 7" key="1">
    <citation type="submission" date="2019-06" db="EMBL/GenBank/DDBJ databases">
        <title>Genome sequence of Litorilinea aerophila BAA-2444.</title>
        <authorList>
            <person name="Maclea K.S."/>
            <person name="Maurais E.G."/>
            <person name="Iannazzi L.C."/>
        </authorList>
    </citation>
    <scope>NUCLEOTIDE SEQUENCE [LARGE SCALE GENOMIC DNA]</scope>
    <source>
        <strain evidence="6 7">ATCC BAA-2444</strain>
    </source>
</reference>
<dbReference type="CDD" id="cd06170">
    <property type="entry name" value="LuxR_C_like"/>
    <property type="match status" value="1"/>
</dbReference>
<evidence type="ECO:0000256" key="2">
    <source>
        <dbReference type="ARBA" id="ARBA00023125"/>
    </source>
</evidence>
<name>A0A540VMM7_9CHLR</name>
<dbReference type="SUPFAM" id="SSF46894">
    <property type="entry name" value="C-terminal effector domain of the bipartite response regulators"/>
    <property type="match status" value="1"/>
</dbReference>
<gene>
    <name evidence="6" type="ORF">FKZ61_01060</name>
</gene>
<dbReference type="GO" id="GO:0006355">
    <property type="term" value="P:regulation of DNA-templated transcription"/>
    <property type="evidence" value="ECO:0007669"/>
    <property type="project" value="InterPro"/>
</dbReference>
<accession>A0A540VMM7</accession>
<dbReference type="SMART" id="SM00448">
    <property type="entry name" value="REC"/>
    <property type="match status" value="1"/>
</dbReference>
<feature type="modified residue" description="4-aspartylphosphate" evidence="3">
    <location>
        <position position="57"/>
    </location>
</feature>
<evidence type="ECO:0000259" key="5">
    <source>
        <dbReference type="PROSITE" id="PS50110"/>
    </source>
</evidence>
<dbReference type="InterPro" id="IPR011006">
    <property type="entry name" value="CheY-like_superfamily"/>
</dbReference>
<dbReference type="RefSeq" id="WP_141608211.1">
    <property type="nucleotide sequence ID" value="NZ_VIGC02000001.1"/>
</dbReference>
<dbReference type="FunCoup" id="A0A540VMM7">
    <property type="interactions" value="191"/>
</dbReference>
<dbReference type="PANTHER" id="PTHR43214:SF37">
    <property type="entry name" value="TRANSCRIPTIONAL REGULATORY PROTEIN YDFI"/>
    <property type="match status" value="1"/>
</dbReference>
<dbReference type="PROSITE" id="PS50043">
    <property type="entry name" value="HTH_LUXR_2"/>
    <property type="match status" value="1"/>
</dbReference>
<keyword evidence="2" id="KW-0238">DNA-binding</keyword>
<sequence>MTETIRVLIADDHTVVRGGLCALLEDVPDIEVVAEAADGVEAVLKVRAMKPDVILMDLMMPRKTGIEAIEEIKRENPQARILVLTSFSDDDKVFSAIKAGALGYLLKETSPDDLVHAIRDVYHGESSLHPAIARKLIRELNRPTTLPPSDEPLTEREAEVLVLVARGLSNQDIADRLVISERTVRTHVSNILSKLHLANRTQAALYALKEGLTTLDDIGS</sequence>
<dbReference type="InterPro" id="IPR000792">
    <property type="entry name" value="Tscrpt_reg_LuxR_C"/>
</dbReference>
<protein>
    <submittedName>
        <fullName evidence="6">Response regulator transcription factor</fullName>
    </submittedName>
</protein>
<dbReference type="EMBL" id="VIGC01000001">
    <property type="protein sequence ID" value="TQE97998.1"/>
    <property type="molecule type" value="Genomic_DNA"/>
</dbReference>
<comment type="caution">
    <text evidence="6">The sequence shown here is derived from an EMBL/GenBank/DDBJ whole genome shotgun (WGS) entry which is preliminary data.</text>
</comment>
<evidence type="ECO:0000313" key="6">
    <source>
        <dbReference type="EMBL" id="TQE97998.1"/>
    </source>
</evidence>
<dbReference type="PROSITE" id="PS00622">
    <property type="entry name" value="HTH_LUXR_1"/>
    <property type="match status" value="1"/>
</dbReference>
<dbReference type="Pfam" id="PF00196">
    <property type="entry name" value="GerE"/>
    <property type="match status" value="1"/>
</dbReference>
<proteinExistence type="predicted"/>
<feature type="domain" description="HTH luxR-type" evidence="4">
    <location>
        <begin position="146"/>
        <end position="211"/>
    </location>
</feature>
<dbReference type="InterPro" id="IPR058245">
    <property type="entry name" value="NreC/VraR/RcsB-like_REC"/>
</dbReference>